<dbReference type="Gene3D" id="3.40.850.10">
    <property type="entry name" value="Kinesin motor domain"/>
    <property type="match status" value="1"/>
</dbReference>
<dbReference type="InterPro" id="IPR001715">
    <property type="entry name" value="CH_dom"/>
</dbReference>
<evidence type="ECO:0000256" key="3">
    <source>
        <dbReference type="PROSITE-ProRule" id="PRU00283"/>
    </source>
</evidence>
<evidence type="ECO:0000313" key="7">
    <source>
        <dbReference type="Proteomes" id="UP001289374"/>
    </source>
</evidence>
<dbReference type="InterPro" id="IPR027417">
    <property type="entry name" value="P-loop_NTPase"/>
</dbReference>
<dbReference type="PANTHER" id="PTHR47972:SF28">
    <property type="entry name" value="KINESIN-LIKE PROTEIN KLP-3"/>
    <property type="match status" value="1"/>
</dbReference>
<feature type="domain" description="Calponin-homology (CH)" evidence="4">
    <location>
        <begin position="15"/>
        <end position="141"/>
    </location>
</feature>
<dbReference type="PROSITE" id="PS50021">
    <property type="entry name" value="CH"/>
    <property type="match status" value="1"/>
</dbReference>
<dbReference type="CDD" id="cd21203">
    <property type="entry name" value="CH_AtKIN14-like"/>
    <property type="match status" value="1"/>
</dbReference>
<dbReference type="GO" id="GO:0015630">
    <property type="term" value="C:microtubule cytoskeleton"/>
    <property type="evidence" value="ECO:0007669"/>
    <property type="project" value="TreeGrafter"/>
</dbReference>
<comment type="similarity">
    <text evidence="1">Belongs to the TRAFAC class myosin-kinesin ATPase superfamily. Kinesin family. KIN-14 subfamily.</text>
</comment>
<keyword evidence="7" id="KW-1185">Reference proteome</keyword>
<sequence length="578" mass="65272">MARIVPLVFQIPTITARRYQAAQWLRQLDHGASEAMTKEPTEEDFRLALRNGLILCNVLNKVKPGAIRKVVETPVLDVQATEGAALYAIQYFENVRNFLVAVGRMKLLTFEASDLEKALGEKGGSSSKVVDCILCLRGYYEWKQSGGIGVWKYGGTVRIMSSPRDPPSSVVSSESADESLDDFESSQYEQLLEFLHLYTDSHEDSRAANILTFMFDYFSLGLLQAYLTETNGFDELALSPMAIDMVVRKVVKDFSLLLASQGNQLGLFLKKVLNTDCAPQTKSQFLEAISKYLSKRMSLVSRDISNFCICGGKGQGTMHLNNSNGSVELLDLQRKQLEDLKALFRETKQEVHQIQLGWEKELLWLGHHIKGLEVAASSFQKVLEENRVLFNQVQDMKWIRHCSACLKLLNEVHAMISGNINYWVRKLLLPPDHKHFDNHVRGERLKEAQHINRSLSALGDVIAALAQKSSYVPYRNSKLTQVLQDSLGDNAKIICQKAYCLITVIFCHSSWFIKISNLKTILERKEAELEQLKVRSCSASKQRKISVSLISQTRISCPKNALPSEERSNTARHLNLLR</sequence>
<dbReference type="Proteomes" id="UP001289374">
    <property type="component" value="Unassembled WGS sequence"/>
</dbReference>
<dbReference type="InterPro" id="IPR001752">
    <property type="entry name" value="Kinesin_motor_dom"/>
</dbReference>
<dbReference type="Pfam" id="PF00307">
    <property type="entry name" value="CH"/>
    <property type="match status" value="1"/>
</dbReference>
<dbReference type="InterPro" id="IPR036872">
    <property type="entry name" value="CH_dom_sf"/>
</dbReference>
<feature type="domain" description="Kinesin motor" evidence="5">
    <location>
        <begin position="439"/>
        <end position="493"/>
    </location>
</feature>
<accession>A0AAE1W518</accession>
<dbReference type="SUPFAM" id="SSF52540">
    <property type="entry name" value="P-loop containing nucleoside triphosphate hydrolases"/>
    <property type="match status" value="1"/>
</dbReference>
<dbReference type="AlphaFoldDB" id="A0AAE1W518"/>
<dbReference type="EMBL" id="JACGWL010000015">
    <property type="protein sequence ID" value="KAK4386877.1"/>
    <property type="molecule type" value="Genomic_DNA"/>
</dbReference>
<dbReference type="SMART" id="SM00033">
    <property type="entry name" value="CH"/>
    <property type="match status" value="1"/>
</dbReference>
<organism evidence="6 7">
    <name type="scientific">Sesamum angolense</name>
    <dbReference type="NCBI Taxonomy" id="2727404"/>
    <lineage>
        <taxon>Eukaryota</taxon>
        <taxon>Viridiplantae</taxon>
        <taxon>Streptophyta</taxon>
        <taxon>Embryophyta</taxon>
        <taxon>Tracheophyta</taxon>
        <taxon>Spermatophyta</taxon>
        <taxon>Magnoliopsida</taxon>
        <taxon>eudicotyledons</taxon>
        <taxon>Gunneridae</taxon>
        <taxon>Pentapetalae</taxon>
        <taxon>asterids</taxon>
        <taxon>lamiids</taxon>
        <taxon>Lamiales</taxon>
        <taxon>Pedaliaceae</taxon>
        <taxon>Sesamum</taxon>
    </lineage>
</organism>
<dbReference type="GO" id="GO:0005524">
    <property type="term" value="F:ATP binding"/>
    <property type="evidence" value="ECO:0007669"/>
    <property type="project" value="InterPro"/>
</dbReference>
<evidence type="ECO:0000259" key="5">
    <source>
        <dbReference type="PROSITE" id="PS50067"/>
    </source>
</evidence>
<dbReference type="PROSITE" id="PS50067">
    <property type="entry name" value="KINESIN_MOTOR_2"/>
    <property type="match status" value="1"/>
</dbReference>
<gene>
    <name evidence="6" type="ORF">Sango_2558300</name>
</gene>
<evidence type="ECO:0000313" key="6">
    <source>
        <dbReference type="EMBL" id="KAK4386877.1"/>
    </source>
</evidence>
<protein>
    <submittedName>
        <fullName evidence="6">Kinesin-like protein KIN-14F</fullName>
    </submittedName>
</protein>
<dbReference type="GO" id="GO:0007018">
    <property type="term" value="P:microtubule-based movement"/>
    <property type="evidence" value="ECO:0007669"/>
    <property type="project" value="InterPro"/>
</dbReference>
<dbReference type="SUPFAM" id="SSF47576">
    <property type="entry name" value="Calponin-homology domain, CH-domain"/>
    <property type="match status" value="1"/>
</dbReference>
<comment type="caution">
    <text evidence="6">The sequence shown here is derived from an EMBL/GenBank/DDBJ whole genome shotgun (WGS) entry which is preliminary data.</text>
</comment>
<comment type="caution">
    <text evidence="3">Lacks conserved residue(s) required for the propagation of feature annotation.</text>
</comment>
<dbReference type="Pfam" id="PF00225">
    <property type="entry name" value="Kinesin"/>
    <property type="match status" value="1"/>
</dbReference>
<dbReference type="SMART" id="SM00129">
    <property type="entry name" value="KISc"/>
    <property type="match status" value="1"/>
</dbReference>
<dbReference type="InterPro" id="IPR027640">
    <property type="entry name" value="Kinesin-like_fam"/>
</dbReference>
<dbReference type="GO" id="GO:0003777">
    <property type="term" value="F:microtubule motor activity"/>
    <property type="evidence" value="ECO:0007669"/>
    <property type="project" value="InterPro"/>
</dbReference>
<dbReference type="InterPro" id="IPR036961">
    <property type="entry name" value="Kinesin_motor_dom_sf"/>
</dbReference>
<dbReference type="PANTHER" id="PTHR47972">
    <property type="entry name" value="KINESIN-LIKE PROTEIN KLP-3"/>
    <property type="match status" value="1"/>
</dbReference>
<reference evidence="6" key="2">
    <citation type="journal article" date="2024" name="Plant">
        <title>Genomic evolution and insights into agronomic trait innovations of Sesamum species.</title>
        <authorList>
            <person name="Miao H."/>
            <person name="Wang L."/>
            <person name="Qu L."/>
            <person name="Liu H."/>
            <person name="Sun Y."/>
            <person name="Le M."/>
            <person name="Wang Q."/>
            <person name="Wei S."/>
            <person name="Zheng Y."/>
            <person name="Lin W."/>
            <person name="Duan Y."/>
            <person name="Cao H."/>
            <person name="Xiong S."/>
            <person name="Wang X."/>
            <person name="Wei L."/>
            <person name="Li C."/>
            <person name="Ma Q."/>
            <person name="Ju M."/>
            <person name="Zhao R."/>
            <person name="Li G."/>
            <person name="Mu C."/>
            <person name="Tian Q."/>
            <person name="Mei H."/>
            <person name="Zhang T."/>
            <person name="Gao T."/>
            <person name="Zhang H."/>
        </authorList>
    </citation>
    <scope>NUCLEOTIDE SEQUENCE</scope>
    <source>
        <strain evidence="6">K16</strain>
    </source>
</reference>
<keyword evidence="2" id="KW-0505">Motor protein</keyword>
<dbReference type="Gene3D" id="1.10.418.10">
    <property type="entry name" value="Calponin-like domain"/>
    <property type="match status" value="1"/>
</dbReference>
<reference evidence="6" key="1">
    <citation type="submission" date="2020-06" db="EMBL/GenBank/DDBJ databases">
        <authorList>
            <person name="Li T."/>
            <person name="Hu X."/>
            <person name="Zhang T."/>
            <person name="Song X."/>
            <person name="Zhang H."/>
            <person name="Dai N."/>
            <person name="Sheng W."/>
            <person name="Hou X."/>
            <person name="Wei L."/>
        </authorList>
    </citation>
    <scope>NUCLEOTIDE SEQUENCE</scope>
    <source>
        <strain evidence="6">K16</strain>
        <tissue evidence="6">Leaf</tissue>
    </source>
</reference>
<evidence type="ECO:0000256" key="1">
    <source>
        <dbReference type="ARBA" id="ARBA00010899"/>
    </source>
</evidence>
<name>A0AAE1W518_9LAMI</name>
<evidence type="ECO:0000256" key="2">
    <source>
        <dbReference type="ARBA" id="ARBA00023175"/>
    </source>
</evidence>
<proteinExistence type="inferred from homology"/>
<dbReference type="GO" id="GO:0008017">
    <property type="term" value="F:microtubule binding"/>
    <property type="evidence" value="ECO:0007669"/>
    <property type="project" value="InterPro"/>
</dbReference>
<evidence type="ECO:0000259" key="4">
    <source>
        <dbReference type="PROSITE" id="PS50021"/>
    </source>
</evidence>